<evidence type="ECO:0000313" key="3">
    <source>
        <dbReference type="RefSeq" id="XP_020112481.1"/>
    </source>
</evidence>
<dbReference type="InterPro" id="IPR044824">
    <property type="entry name" value="MAIN-like"/>
</dbReference>
<dbReference type="AlphaFoldDB" id="A0A6P5GV05"/>
<keyword evidence="2" id="KW-1185">Reference proteome</keyword>
<sequence length="82" mass="9860">MPLGCRWNTRLVFRDNVRTTDIEFYRDQLDQQLESQITWRPYDDTVLETLPPFCLAGSQVWRSRTTLVCFHIIELHHPDRVL</sequence>
<dbReference type="PANTHER" id="PTHR46033:SF8">
    <property type="entry name" value="PROTEIN MAINTENANCE OF MERISTEMS-LIKE"/>
    <property type="match status" value="1"/>
</dbReference>
<dbReference type="InterPro" id="IPR019557">
    <property type="entry name" value="AminoTfrase-like_pln_mobile"/>
</dbReference>
<evidence type="ECO:0000313" key="2">
    <source>
        <dbReference type="Proteomes" id="UP000515123"/>
    </source>
</evidence>
<evidence type="ECO:0000259" key="1">
    <source>
        <dbReference type="Pfam" id="PF10536"/>
    </source>
</evidence>
<dbReference type="Pfam" id="PF10536">
    <property type="entry name" value="PMD"/>
    <property type="match status" value="1"/>
</dbReference>
<protein>
    <submittedName>
        <fullName evidence="3">Serine/threonine-protein phosphatase 7 long form homolog</fullName>
    </submittedName>
</protein>
<dbReference type="GO" id="GO:0010073">
    <property type="term" value="P:meristem maintenance"/>
    <property type="evidence" value="ECO:0007669"/>
    <property type="project" value="InterPro"/>
</dbReference>
<feature type="domain" description="Aminotransferase-like plant mobile" evidence="1">
    <location>
        <begin position="2"/>
        <end position="82"/>
    </location>
</feature>
<accession>A0A6P5GV05</accession>
<dbReference type="PANTHER" id="PTHR46033">
    <property type="entry name" value="PROTEIN MAIN-LIKE 2"/>
    <property type="match status" value="1"/>
</dbReference>
<proteinExistence type="predicted"/>
<reference evidence="3" key="2">
    <citation type="submission" date="2025-08" db="UniProtKB">
        <authorList>
            <consortium name="RefSeq"/>
        </authorList>
    </citation>
    <scope>IDENTIFICATION</scope>
    <source>
        <tissue evidence="3">Leaf</tissue>
    </source>
</reference>
<name>A0A6P5GV05_ANACO</name>
<dbReference type="RefSeq" id="XP_020112481.1">
    <property type="nucleotide sequence ID" value="XM_020256892.1"/>
</dbReference>
<organism evidence="2 3">
    <name type="scientific">Ananas comosus</name>
    <name type="common">Pineapple</name>
    <name type="synonym">Ananas ananas</name>
    <dbReference type="NCBI Taxonomy" id="4615"/>
    <lineage>
        <taxon>Eukaryota</taxon>
        <taxon>Viridiplantae</taxon>
        <taxon>Streptophyta</taxon>
        <taxon>Embryophyta</taxon>
        <taxon>Tracheophyta</taxon>
        <taxon>Spermatophyta</taxon>
        <taxon>Magnoliopsida</taxon>
        <taxon>Liliopsida</taxon>
        <taxon>Poales</taxon>
        <taxon>Bromeliaceae</taxon>
        <taxon>Bromelioideae</taxon>
        <taxon>Ananas</taxon>
    </lineage>
</organism>
<reference evidence="2" key="1">
    <citation type="journal article" date="2015" name="Nat. Genet.">
        <title>The pineapple genome and the evolution of CAM photosynthesis.</title>
        <authorList>
            <person name="Ming R."/>
            <person name="VanBuren R."/>
            <person name="Wai C.M."/>
            <person name="Tang H."/>
            <person name="Schatz M.C."/>
            <person name="Bowers J.E."/>
            <person name="Lyons E."/>
            <person name="Wang M.L."/>
            <person name="Chen J."/>
            <person name="Biggers E."/>
            <person name="Zhang J."/>
            <person name="Huang L."/>
            <person name="Zhang L."/>
            <person name="Miao W."/>
            <person name="Zhang J."/>
            <person name="Ye Z."/>
            <person name="Miao C."/>
            <person name="Lin Z."/>
            <person name="Wang H."/>
            <person name="Zhou H."/>
            <person name="Yim W.C."/>
            <person name="Priest H.D."/>
            <person name="Zheng C."/>
            <person name="Woodhouse M."/>
            <person name="Edger P.P."/>
            <person name="Guyot R."/>
            <person name="Guo H.B."/>
            <person name="Guo H."/>
            <person name="Zheng G."/>
            <person name="Singh R."/>
            <person name="Sharma A."/>
            <person name="Min X."/>
            <person name="Zheng Y."/>
            <person name="Lee H."/>
            <person name="Gurtowski J."/>
            <person name="Sedlazeck F.J."/>
            <person name="Harkess A."/>
            <person name="McKain M.R."/>
            <person name="Liao Z."/>
            <person name="Fang J."/>
            <person name="Liu J."/>
            <person name="Zhang X."/>
            <person name="Zhang Q."/>
            <person name="Hu W."/>
            <person name="Qin Y."/>
            <person name="Wang K."/>
            <person name="Chen L.Y."/>
            <person name="Shirley N."/>
            <person name="Lin Y.R."/>
            <person name="Liu L.Y."/>
            <person name="Hernandez A.G."/>
            <person name="Wright C.L."/>
            <person name="Bulone V."/>
            <person name="Tuskan G.A."/>
            <person name="Heath K."/>
            <person name="Zee F."/>
            <person name="Moore P.H."/>
            <person name="Sunkar R."/>
            <person name="Leebens-Mack J.H."/>
            <person name="Mockler T."/>
            <person name="Bennetzen J.L."/>
            <person name="Freeling M."/>
            <person name="Sankoff D."/>
            <person name="Paterson A.H."/>
            <person name="Zhu X."/>
            <person name="Yang X."/>
            <person name="Smith J.A."/>
            <person name="Cushman J.C."/>
            <person name="Paull R.E."/>
            <person name="Yu Q."/>
        </authorList>
    </citation>
    <scope>NUCLEOTIDE SEQUENCE [LARGE SCALE GENOMIC DNA]</scope>
    <source>
        <strain evidence="2">cv. F153</strain>
    </source>
</reference>
<gene>
    <name evidence="3" type="primary">LOC109727032</name>
</gene>
<dbReference type="GeneID" id="109727032"/>
<dbReference type="OrthoDB" id="593744at2759"/>
<dbReference type="Proteomes" id="UP000515123">
    <property type="component" value="Linkage group 22"/>
</dbReference>